<dbReference type="KEGG" id="lbc:LACBIDRAFT_296424"/>
<feature type="region of interest" description="Disordered" evidence="2">
    <location>
        <begin position="308"/>
        <end position="358"/>
    </location>
</feature>
<dbReference type="AlphaFoldDB" id="B0D8S4"/>
<feature type="region of interest" description="Disordered" evidence="2">
    <location>
        <begin position="203"/>
        <end position="245"/>
    </location>
</feature>
<feature type="region of interest" description="Disordered" evidence="2">
    <location>
        <begin position="383"/>
        <end position="606"/>
    </location>
</feature>
<dbReference type="GeneID" id="6075906"/>
<evidence type="ECO:0000313" key="3">
    <source>
        <dbReference type="EMBL" id="EDR09122.1"/>
    </source>
</evidence>
<keyword evidence="1" id="KW-0175">Coiled coil</keyword>
<evidence type="ECO:0000313" key="4">
    <source>
        <dbReference type="Proteomes" id="UP000001194"/>
    </source>
</evidence>
<gene>
    <name evidence="3" type="ORF">LACBIDRAFT_296424</name>
</gene>
<feature type="compositionally biased region" description="Pro residues" evidence="2">
    <location>
        <begin position="279"/>
        <end position="289"/>
    </location>
</feature>
<feature type="compositionally biased region" description="Basic residues" evidence="2">
    <location>
        <begin position="426"/>
        <end position="435"/>
    </location>
</feature>
<evidence type="ECO:0000256" key="2">
    <source>
        <dbReference type="SAM" id="MobiDB-lite"/>
    </source>
</evidence>
<feature type="region of interest" description="Disordered" evidence="2">
    <location>
        <begin position="15"/>
        <end position="44"/>
    </location>
</feature>
<feature type="region of interest" description="Disordered" evidence="2">
    <location>
        <begin position="267"/>
        <end position="289"/>
    </location>
</feature>
<keyword evidence="4" id="KW-1185">Reference proteome</keyword>
<dbReference type="SUPFAM" id="SSF103657">
    <property type="entry name" value="BAR/IMD domain-like"/>
    <property type="match status" value="1"/>
</dbReference>
<feature type="compositionally biased region" description="Pro residues" evidence="2">
    <location>
        <begin position="234"/>
        <end position="245"/>
    </location>
</feature>
<accession>B0D8S4</accession>
<dbReference type="EMBL" id="DS547100">
    <property type="protein sequence ID" value="EDR09122.1"/>
    <property type="molecule type" value="Genomic_DNA"/>
</dbReference>
<feature type="coiled-coil region" evidence="1">
    <location>
        <begin position="50"/>
        <end position="147"/>
    </location>
</feature>
<reference evidence="3 4" key="1">
    <citation type="journal article" date="2008" name="Nature">
        <title>The genome of Laccaria bicolor provides insights into mycorrhizal symbiosis.</title>
        <authorList>
            <person name="Martin F."/>
            <person name="Aerts A."/>
            <person name="Ahren D."/>
            <person name="Brun A."/>
            <person name="Danchin E.G.J."/>
            <person name="Duchaussoy F."/>
            <person name="Gibon J."/>
            <person name="Kohler A."/>
            <person name="Lindquist E."/>
            <person name="Pereda V."/>
            <person name="Salamov A."/>
            <person name="Shapiro H.J."/>
            <person name="Wuyts J."/>
            <person name="Blaudez D."/>
            <person name="Buee M."/>
            <person name="Brokstein P."/>
            <person name="Canbaeck B."/>
            <person name="Cohen D."/>
            <person name="Courty P.E."/>
            <person name="Coutinho P.M."/>
            <person name="Delaruelle C."/>
            <person name="Detter J.C."/>
            <person name="Deveau A."/>
            <person name="DiFazio S."/>
            <person name="Duplessis S."/>
            <person name="Fraissinet-Tachet L."/>
            <person name="Lucic E."/>
            <person name="Frey-Klett P."/>
            <person name="Fourrey C."/>
            <person name="Feussner I."/>
            <person name="Gay G."/>
            <person name="Grimwood J."/>
            <person name="Hoegger P.J."/>
            <person name="Jain P."/>
            <person name="Kilaru S."/>
            <person name="Labbe J."/>
            <person name="Lin Y.C."/>
            <person name="Legue V."/>
            <person name="Le Tacon F."/>
            <person name="Marmeisse R."/>
            <person name="Melayah D."/>
            <person name="Montanini B."/>
            <person name="Muratet M."/>
            <person name="Nehls U."/>
            <person name="Niculita-Hirzel H."/>
            <person name="Oudot-Le Secq M.P."/>
            <person name="Peter M."/>
            <person name="Quesneville H."/>
            <person name="Rajashekar B."/>
            <person name="Reich M."/>
            <person name="Rouhier N."/>
            <person name="Schmutz J."/>
            <person name="Yin T."/>
            <person name="Chalot M."/>
            <person name="Henrissat B."/>
            <person name="Kuees U."/>
            <person name="Lucas S."/>
            <person name="Van de Peer Y."/>
            <person name="Podila G.K."/>
            <person name="Polle A."/>
            <person name="Pukkila P.J."/>
            <person name="Richardson P.M."/>
            <person name="Rouze P."/>
            <person name="Sanders I.R."/>
            <person name="Stajich J.E."/>
            <person name="Tunlid A."/>
            <person name="Tuskan G."/>
            <person name="Grigoriev I.V."/>
        </authorList>
    </citation>
    <scope>NUCLEOTIDE SEQUENCE [LARGE SCALE GENOMIC DNA]</scope>
    <source>
        <strain evidence="4">S238N-H82 / ATCC MYA-4686</strain>
    </source>
</reference>
<dbReference type="Proteomes" id="UP000001194">
    <property type="component" value="Unassembled WGS sequence"/>
</dbReference>
<dbReference type="HOGENOM" id="CLU_450599_0_0_1"/>
<dbReference type="OrthoDB" id="3008370at2759"/>
<dbReference type="InterPro" id="IPR027267">
    <property type="entry name" value="AH/BAR_dom_sf"/>
</dbReference>
<dbReference type="RefSeq" id="XP_001880435.1">
    <property type="nucleotide sequence ID" value="XM_001880400.1"/>
</dbReference>
<feature type="compositionally biased region" description="Low complexity" evidence="2">
    <location>
        <begin position="15"/>
        <end position="26"/>
    </location>
</feature>
<feature type="compositionally biased region" description="Polar residues" evidence="2">
    <location>
        <begin position="503"/>
        <end position="514"/>
    </location>
</feature>
<dbReference type="InParanoid" id="B0D8S4"/>
<feature type="compositionally biased region" description="Polar residues" evidence="2">
    <location>
        <begin position="385"/>
        <end position="395"/>
    </location>
</feature>
<feature type="compositionally biased region" description="Polar residues" evidence="2">
    <location>
        <begin position="436"/>
        <end position="453"/>
    </location>
</feature>
<feature type="compositionally biased region" description="Low complexity" evidence="2">
    <location>
        <begin position="203"/>
        <end position="212"/>
    </location>
</feature>
<sequence>MAAGDRDLPFIPILSNIASSSNSHSTRSGRSRRHPSSNDDREAREISQLLLKFTEQIQVEKRRADEAERKTREVTEHLRRVNDARLRALQEAQKANEELKLYKTQLLLAQREVNRAQDVLQVVDRQRHQAEKEAAKTRSRFRQLNEDMLVHQAREEGRRMGIQEGLARGRDLVFQENRALNSFAEDDSQDIEDIDEDYDLDSIDQSHSSVSDTADDDVDFQSRPPSTFEHIRPSTPPPLPIPMPRQEPIPVPPSIVRSSPPRPLEIVPPVSVRGVTPSPRRPNVPIPPDNFIPHLDQDNILRMPPPFEFQRAATPERPQTPSVTGRDSDEPLMVPGPRAISSQNRHYPRPSSPESNSTTISQFEMVNEPFLSALRTPMSVIPEVQSDQSSPTPQMNGHRDLRHQHSSGSHASYQVHPTANLANRDRSKRGTHSRRPSNGSLSAPLQAMPPSTYQRHKSSSSSGSLASIDIAIQPPSRPLSHISQDRNSSRRLRPPNSPEFTMGPSSTATATNQEAMPGGYSSYVKSQESGGPPPVIPDPKLYGPDTDDDAVSSAQSYDTLTTPPPSNGRNESAWNAGLALSGQVPLFSSSVTSKGAPVGKTRKSRT</sequence>
<feature type="compositionally biased region" description="Polar residues" evidence="2">
    <location>
        <begin position="406"/>
        <end position="421"/>
    </location>
</feature>
<feature type="compositionally biased region" description="Polar residues" evidence="2">
    <location>
        <begin position="552"/>
        <end position="573"/>
    </location>
</feature>
<organism evidence="4">
    <name type="scientific">Laccaria bicolor (strain S238N-H82 / ATCC MYA-4686)</name>
    <name type="common">Bicoloured deceiver</name>
    <name type="synonym">Laccaria laccata var. bicolor</name>
    <dbReference type="NCBI Taxonomy" id="486041"/>
    <lineage>
        <taxon>Eukaryota</taxon>
        <taxon>Fungi</taxon>
        <taxon>Dikarya</taxon>
        <taxon>Basidiomycota</taxon>
        <taxon>Agaricomycotina</taxon>
        <taxon>Agaricomycetes</taxon>
        <taxon>Agaricomycetidae</taxon>
        <taxon>Agaricales</taxon>
        <taxon>Agaricineae</taxon>
        <taxon>Hydnangiaceae</taxon>
        <taxon>Laccaria</taxon>
    </lineage>
</organism>
<name>B0D8S4_LACBS</name>
<evidence type="ECO:0000256" key="1">
    <source>
        <dbReference type="SAM" id="Coils"/>
    </source>
</evidence>
<proteinExistence type="predicted"/>
<protein>
    <submittedName>
        <fullName evidence="3">Predicted protein</fullName>
    </submittedName>
</protein>